<protein>
    <submittedName>
        <fullName evidence="2">Uncharacterized protein</fullName>
    </submittedName>
</protein>
<feature type="signal peptide" evidence="1">
    <location>
        <begin position="1"/>
        <end position="26"/>
    </location>
</feature>
<feature type="chain" id="PRO_5041203369" evidence="1">
    <location>
        <begin position="27"/>
        <end position="320"/>
    </location>
</feature>
<dbReference type="AlphaFoldDB" id="A0AA36CGG4"/>
<name>A0AA36CGG4_9BILA</name>
<evidence type="ECO:0000256" key="1">
    <source>
        <dbReference type="SAM" id="SignalP"/>
    </source>
</evidence>
<keyword evidence="3" id="KW-1185">Reference proteome</keyword>
<evidence type="ECO:0000313" key="3">
    <source>
        <dbReference type="Proteomes" id="UP001177023"/>
    </source>
</evidence>
<sequence length="320" mass="37040">MISPKIFYGLLLLQLVVAPSTGVVKAADSFSSRQLTAKQLFDLTEPDQLNETDGNSTDKLPVDQAVRDKLNEAVSESLSGAKVRADAAGRSKMNDKRPIDLTPPYGYTPAAVHLGKLTGDDWWTVYHDLQRYEALLEQWRINKGKFRSGPNGNCIETNQIKQLTRAIFDWLEASSKEWRRYAHVWVCDRSDDVIWGWRCLEPALCWEVRKNYEQNICVVFYFIKGETHPGPNATLVHEQSYRIHQRTTAEIWLRTENRKPQNGDLMRLDTLDEFVPNYFVHIHRHGDAGFSAAQETGHALYCKDDKQYDRNYEVEYRFFF</sequence>
<comment type="caution">
    <text evidence="2">The sequence shown here is derived from an EMBL/GenBank/DDBJ whole genome shotgun (WGS) entry which is preliminary data.</text>
</comment>
<organism evidence="2 3">
    <name type="scientific">Mesorhabditis spiculigera</name>
    <dbReference type="NCBI Taxonomy" id="96644"/>
    <lineage>
        <taxon>Eukaryota</taxon>
        <taxon>Metazoa</taxon>
        <taxon>Ecdysozoa</taxon>
        <taxon>Nematoda</taxon>
        <taxon>Chromadorea</taxon>
        <taxon>Rhabditida</taxon>
        <taxon>Rhabditina</taxon>
        <taxon>Rhabditomorpha</taxon>
        <taxon>Rhabditoidea</taxon>
        <taxon>Rhabditidae</taxon>
        <taxon>Mesorhabditinae</taxon>
        <taxon>Mesorhabditis</taxon>
    </lineage>
</organism>
<proteinExistence type="predicted"/>
<evidence type="ECO:0000313" key="2">
    <source>
        <dbReference type="EMBL" id="CAJ0568052.1"/>
    </source>
</evidence>
<feature type="non-terminal residue" evidence="2">
    <location>
        <position position="320"/>
    </location>
</feature>
<dbReference type="Proteomes" id="UP001177023">
    <property type="component" value="Unassembled WGS sequence"/>
</dbReference>
<reference evidence="2" key="1">
    <citation type="submission" date="2023-06" db="EMBL/GenBank/DDBJ databases">
        <authorList>
            <person name="Delattre M."/>
        </authorList>
    </citation>
    <scope>NUCLEOTIDE SEQUENCE</scope>
    <source>
        <strain evidence="2">AF72</strain>
    </source>
</reference>
<gene>
    <name evidence="2" type="ORF">MSPICULIGERA_LOCUS6579</name>
</gene>
<keyword evidence="1" id="KW-0732">Signal</keyword>
<accession>A0AA36CGG4</accession>
<dbReference type="EMBL" id="CATQJA010001648">
    <property type="protein sequence ID" value="CAJ0568052.1"/>
    <property type="molecule type" value="Genomic_DNA"/>
</dbReference>